<name>A0AAN6Z1C5_9PEZI</name>
<dbReference type="InterPro" id="IPR036291">
    <property type="entry name" value="NAD(P)-bd_dom_sf"/>
</dbReference>
<dbReference type="Pfam" id="PF05368">
    <property type="entry name" value="NmrA"/>
    <property type="match status" value="1"/>
</dbReference>
<evidence type="ECO:0000259" key="3">
    <source>
        <dbReference type="Pfam" id="PF05368"/>
    </source>
</evidence>
<protein>
    <submittedName>
        <fullName evidence="4">NAD(P)-binding protein</fullName>
    </submittedName>
</protein>
<dbReference type="InterPro" id="IPR051609">
    <property type="entry name" value="NmrA/Isoflavone_reductase-like"/>
</dbReference>
<dbReference type="GeneID" id="87827419"/>
<dbReference type="AlphaFoldDB" id="A0AAN6Z1C5"/>
<comment type="caution">
    <text evidence="4">The sequence shown here is derived from an EMBL/GenBank/DDBJ whole genome shotgun (WGS) entry which is preliminary data.</text>
</comment>
<dbReference type="SUPFAM" id="SSF51735">
    <property type="entry name" value="NAD(P)-binding Rossmann-fold domains"/>
    <property type="match status" value="1"/>
</dbReference>
<dbReference type="RefSeq" id="XP_062645711.1">
    <property type="nucleotide sequence ID" value="XM_062790649.1"/>
</dbReference>
<dbReference type="Proteomes" id="UP001302602">
    <property type="component" value="Unassembled WGS sequence"/>
</dbReference>
<reference evidence="4" key="1">
    <citation type="journal article" date="2023" name="Mol. Phylogenet. Evol.">
        <title>Genome-scale phylogeny and comparative genomics of the fungal order Sordariales.</title>
        <authorList>
            <person name="Hensen N."/>
            <person name="Bonometti L."/>
            <person name="Westerberg I."/>
            <person name="Brannstrom I.O."/>
            <person name="Guillou S."/>
            <person name="Cros-Aarteil S."/>
            <person name="Calhoun S."/>
            <person name="Haridas S."/>
            <person name="Kuo A."/>
            <person name="Mondo S."/>
            <person name="Pangilinan J."/>
            <person name="Riley R."/>
            <person name="LaButti K."/>
            <person name="Andreopoulos B."/>
            <person name="Lipzen A."/>
            <person name="Chen C."/>
            <person name="Yan M."/>
            <person name="Daum C."/>
            <person name="Ng V."/>
            <person name="Clum A."/>
            <person name="Steindorff A."/>
            <person name="Ohm R.A."/>
            <person name="Martin F."/>
            <person name="Silar P."/>
            <person name="Natvig D.O."/>
            <person name="Lalanne C."/>
            <person name="Gautier V."/>
            <person name="Ament-Velasquez S.L."/>
            <person name="Kruys A."/>
            <person name="Hutchinson M.I."/>
            <person name="Powell A.J."/>
            <person name="Barry K."/>
            <person name="Miller A.N."/>
            <person name="Grigoriev I.V."/>
            <person name="Debuchy R."/>
            <person name="Gladieux P."/>
            <person name="Hiltunen Thoren M."/>
            <person name="Johannesson H."/>
        </authorList>
    </citation>
    <scope>NUCLEOTIDE SEQUENCE</scope>
    <source>
        <strain evidence="4">CBS 731.68</strain>
    </source>
</reference>
<proteinExistence type="predicted"/>
<dbReference type="PANTHER" id="PTHR47706">
    <property type="entry name" value="NMRA-LIKE FAMILY PROTEIN"/>
    <property type="match status" value="1"/>
</dbReference>
<evidence type="ECO:0000256" key="2">
    <source>
        <dbReference type="ARBA" id="ARBA00023002"/>
    </source>
</evidence>
<evidence type="ECO:0000256" key="1">
    <source>
        <dbReference type="ARBA" id="ARBA00022857"/>
    </source>
</evidence>
<dbReference type="Gene3D" id="3.90.25.10">
    <property type="entry name" value="UDP-galactose 4-epimerase, domain 1"/>
    <property type="match status" value="1"/>
</dbReference>
<accession>A0AAN6Z1C5</accession>
<dbReference type="Gene3D" id="3.40.50.720">
    <property type="entry name" value="NAD(P)-binding Rossmann-like Domain"/>
    <property type="match status" value="1"/>
</dbReference>
<dbReference type="GO" id="GO:0016491">
    <property type="term" value="F:oxidoreductase activity"/>
    <property type="evidence" value="ECO:0007669"/>
    <property type="project" value="UniProtKB-KW"/>
</dbReference>
<reference evidence="4" key="2">
    <citation type="submission" date="2023-05" db="EMBL/GenBank/DDBJ databases">
        <authorList>
            <consortium name="Lawrence Berkeley National Laboratory"/>
            <person name="Steindorff A."/>
            <person name="Hensen N."/>
            <person name="Bonometti L."/>
            <person name="Westerberg I."/>
            <person name="Brannstrom I.O."/>
            <person name="Guillou S."/>
            <person name="Cros-Aarteil S."/>
            <person name="Calhoun S."/>
            <person name="Haridas S."/>
            <person name="Kuo A."/>
            <person name="Mondo S."/>
            <person name="Pangilinan J."/>
            <person name="Riley R."/>
            <person name="Labutti K."/>
            <person name="Andreopoulos B."/>
            <person name="Lipzen A."/>
            <person name="Chen C."/>
            <person name="Yanf M."/>
            <person name="Daum C."/>
            <person name="Ng V."/>
            <person name="Clum A."/>
            <person name="Ohm R."/>
            <person name="Martin F."/>
            <person name="Silar P."/>
            <person name="Natvig D."/>
            <person name="Lalanne C."/>
            <person name="Gautier V."/>
            <person name="Ament-Velasquez S.L."/>
            <person name="Kruys A."/>
            <person name="Hutchinson M.I."/>
            <person name="Powell A.J."/>
            <person name="Barry K."/>
            <person name="Miller A.N."/>
            <person name="Grigoriev I.V."/>
            <person name="Debuchy R."/>
            <person name="Gladieux P."/>
            <person name="Thoren M.H."/>
            <person name="Johannesson H."/>
        </authorList>
    </citation>
    <scope>NUCLEOTIDE SEQUENCE</scope>
    <source>
        <strain evidence="4">CBS 731.68</strain>
    </source>
</reference>
<keyword evidence="2" id="KW-0560">Oxidoreductase</keyword>
<dbReference type="InterPro" id="IPR008030">
    <property type="entry name" value="NmrA-like"/>
</dbReference>
<dbReference type="EMBL" id="MU853232">
    <property type="protein sequence ID" value="KAK4121940.1"/>
    <property type="molecule type" value="Genomic_DNA"/>
</dbReference>
<dbReference type="PANTHER" id="PTHR47706:SF10">
    <property type="entry name" value="NMRA-LIKE DOMAIN-CONTAINING PROTEIN"/>
    <property type="match status" value="1"/>
</dbReference>
<dbReference type="InterPro" id="IPR045312">
    <property type="entry name" value="PCBER-like"/>
</dbReference>
<feature type="domain" description="NmrA-like" evidence="3">
    <location>
        <begin position="5"/>
        <end position="241"/>
    </location>
</feature>
<evidence type="ECO:0000313" key="4">
    <source>
        <dbReference type="EMBL" id="KAK4121940.1"/>
    </source>
</evidence>
<keyword evidence="1" id="KW-0521">NADP</keyword>
<sequence>MVPIKTVAVLGGSRNLGSSIVHELLSAGFTVTGITREASTSSTPTFPDSVPIKKVDYTSFDALKAAFRNQDAVVSVVGVAAAVVDQKIAIDAAAEAGIKRFIPSEFGINTRKLRPLSHSLRKILGDKIAVVNYLEEKAQEVDGFTWTGLSTGLFLDWGLDDSGLGIINLKDKTATVVDSGDEKFQASNLAQVSRAVVGILKHPEATANRYLAMASFNISQNELIAMVEELTKSKLAVTRVRWSDLELAGELKLVAEDGPAAFVDFLRVHTSADGAGNALSEEESANGLIGLPYEDVKSSVESWLRREGAL</sequence>
<dbReference type="CDD" id="cd05259">
    <property type="entry name" value="PCBER_SDR_a"/>
    <property type="match status" value="1"/>
</dbReference>
<organism evidence="4 5">
    <name type="scientific">Parathielavia appendiculata</name>
    <dbReference type="NCBI Taxonomy" id="2587402"/>
    <lineage>
        <taxon>Eukaryota</taxon>
        <taxon>Fungi</taxon>
        <taxon>Dikarya</taxon>
        <taxon>Ascomycota</taxon>
        <taxon>Pezizomycotina</taxon>
        <taxon>Sordariomycetes</taxon>
        <taxon>Sordariomycetidae</taxon>
        <taxon>Sordariales</taxon>
        <taxon>Chaetomiaceae</taxon>
        <taxon>Parathielavia</taxon>
    </lineage>
</organism>
<keyword evidence="5" id="KW-1185">Reference proteome</keyword>
<evidence type="ECO:0000313" key="5">
    <source>
        <dbReference type="Proteomes" id="UP001302602"/>
    </source>
</evidence>
<gene>
    <name evidence="4" type="ORF">N657DRAFT_622453</name>
</gene>